<evidence type="ECO:0000256" key="1">
    <source>
        <dbReference type="SAM" id="SignalP"/>
    </source>
</evidence>
<keyword evidence="4" id="KW-1185">Reference proteome</keyword>
<accession>A0A8J7AJ35</accession>
<reference evidence="3" key="1">
    <citation type="submission" date="2020-10" db="EMBL/GenBank/DDBJ databases">
        <authorList>
            <person name="Castelo-Branco R."/>
            <person name="Eusebio N."/>
            <person name="Adriana R."/>
            <person name="Vieira A."/>
            <person name="Brugerolle De Fraissinette N."/>
            <person name="Rezende De Castro R."/>
            <person name="Schneider M.P."/>
            <person name="Vasconcelos V."/>
            <person name="Leao P.N."/>
        </authorList>
    </citation>
    <scope>NUCLEOTIDE SEQUENCE</scope>
    <source>
        <strain evidence="3">LEGE 07310</strain>
    </source>
</reference>
<organism evidence="3 4">
    <name type="scientific">Vasconcelosia minhoensis LEGE 07310</name>
    <dbReference type="NCBI Taxonomy" id="915328"/>
    <lineage>
        <taxon>Bacteria</taxon>
        <taxon>Bacillati</taxon>
        <taxon>Cyanobacteriota</taxon>
        <taxon>Cyanophyceae</taxon>
        <taxon>Nodosilineales</taxon>
        <taxon>Cymatolegaceae</taxon>
        <taxon>Vasconcelosia</taxon>
        <taxon>Vasconcelosia minhoensis</taxon>
    </lineage>
</organism>
<dbReference type="GO" id="GO:0009228">
    <property type="term" value="P:thiamine biosynthetic process"/>
    <property type="evidence" value="ECO:0007669"/>
    <property type="project" value="InterPro"/>
</dbReference>
<evidence type="ECO:0000313" key="4">
    <source>
        <dbReference type="Proteomes" id="UP000636505"/>
    </source>
</evidence>
<dbReference type="InterPro" id="IPR027939">
    <property type="entry name" value="NMT1/THI5"/>
</dbReference>
<keyword evidence="1" id="KW-0732">Signal</keyword>
<evidence type="ECO:0000313" key="3">
    <source>
        <dbReference type="EMBL" id="MBE9079889.1"/>
    </source>
</evidence>
<dbReference type="EMBL" id="JADEXG010000072">
    <property type="protein sequence ID" value="MBE9079889.1"/>
    <property type="molecule type" value="Genomic_DNA"/>
</dbReference>
<dbReference type="Proteomes" id="UP000636505">
    <property type="component" value="Unassembled WGS sequence"/>
</dbReference>
<dbReference type="PANTHER" id="PTHR31528:SF3">
    <property type="entry name" value="THIAMINE BIOSYNTHESIS PROTEIN HI_0357-RELATED"/>
    <property type="match status" value="1"/>
</dbReference>
<dbReference type="Gene3D" id="3.40.190.10">
    <property type="entry name" value="Periplasmic binding protein-like II"/>
    <property type="match status" value="2"/>
</dbReference>
<proteinExistence type="predicted"/>
<name>A0A8J7AJ35_9CYAN</name>
<dbReference type="PROSITE" id="PS51257">
    <property type="entry name" value="PROKAR_LIPOPROTEIN"/>
    <property type="match status" value="1"/>
</dbReference>
<dbReference type="AlphaFoldDB" id="A0A8J7AJ35"/>
<dbReference type="PANTHER" id="PTHR31528">
    <property type="entry name" value="4-AMINO-5-HYDROXYMETHYL-2-METHYLPYRIMIDINE PHOSPHATE SYNTHASE THI11-RELATED"/>
    <property type="match status" value="1"/>
</dbReference>
<feature type="domain" description="SsuA/THI5-like" evidence="2">
    <location>
        <begin position="69"/>
        <end position="273"/>
    </location>
</feature>
<protein>
    <submittedName>
        <fullName evidence="3">ABC transporter substrate-binding protein</fullName>
    </submittedName>
</protein>
<comment type="caution">
    <text evidence="3">The sequence shown here is derived from an EMBL/GenBank/DDBJ whole genome shotgun (WGS) entry which is preliminary data.</text>
</comment>
<dbReference type="Pfam" id="PF09084">
    <property type="entry name" value="NMT1"/>
    <property type="match status" value="1"/>
</dbReference>
<evidence type="ECO:0000259" key="2">
    <source>
        <dbReference type="Pfam" id="PF09084"/>
    </source>
</evidence>
<dbReference type="InterPro" id="IPR015168">
    <property type="entry name" value="SsuA/THI5"/>
</dbReference>
<dbReference type="SUPFAM" id="SSF53850">
    <property type="entry name" value="Periplasmic binding protein-like II"/>
    <property type="match status" value="1"/>
</dbReference>
<feature type="chain" id="PRO_5035222223" evidence="1">
    <location>
        <begin position="31"/>
        <end position="357"/>
    </location>
</feature>
<sequence>MRMFQSNRFRINRRKFIQYGSLAVSTGILAACTSESAIEQSATEPADSDAAGPQALDPVTVGTSWYAQAEHGGYYQAKATGIYEEYGLDVTIRQGGPDVNGTQLLMGGVTDFQTGYSLSSLNAVREGIPLVTVAAMMQKDPQTLVVHDGVYDQLSELKAAPIRVPTAGRVAYWPWLKAEYGFTDEQLRPYDYSFATFLENEDMAQQGYITNDGYFLEKAGAEAESILLADNGWGAYAYTIDTTRRLIDENPDLVQRFVDATIAGYESYLEDPEPGNALIKAENEEQSDQLMAFSLDKFDEYGIFRSGDALDHGLGTMSQERWQRFFDKMVEAGVLPADLDFKQAYTLQFVDHPGSAT</sequence>
<gene>
    <name evidence="3" type="ORF">IQ241_21785</name>
</gene>
<feature type="signal peptide" evidence="1">
    <location>
        <begin position="1"/>
        <end position="30"/>
    </location>
</feature>